<dbReference type="Proteomes" id="UP000294737">
    <property type="component" value="Unassembled WGS sequence"/>
</dbReference>
<dbReference type="OrthoDB" id="9342562at2"/>
<proteinExistence type="predicted"/>
<evidence type="ECO:0000313" key="1">
    <source>
        <dbReference type="EMBL" id="TDN94481.1"/>
    </source>
</evidence>
<sequence>MNKQFSSACERNREPILAILDKEFADRKHVLEIGSGTGQHAVFFGAGLPQLIWQTSDLPQNHSSIQAWLQEAALKNVLPPIALDMSNAEWAVDLLDKDMDAVFTANTCHIMAWSEVEKMFAGAAHVLQAGGKLCVYGPFNYKGQFTSVGNAQFDASLRTQAAHMGIRDIEAMQELANAHGFIMQADHAMPANNRLLVWQRT</sequence>
<evidence type="ECO:0000313" key="2">
    <source>
        <dbReference type="Proteomes" id="UP000294737"/>
    </source>
</evidence>
<gene>
    <name evidence="1" type="ORF">EV677_1028</name>
</gene>
<dbReference type="SUPFAM" id="SSF53335">
    <property type="entry name" value="S-adenosyl-L-methionine-dependent methyltransferases"/>
    <property type="match status" value="1"/>
</dbReference>
<dbReference type="PANTHER" id="PTHR20974:SF0">
    <property type="entry name" value="UPF0585 PROTEIN CG18661"/>
    <property type="match status" value="1"/>
</dbReference>
<keyword evidence="2" id="KW-1185">Reference proteome</keyword>
<dbReference type="AlphaFoldDB" id="A0A4R6GHM7"/>
<comment type="caution">
    <text evidence="1">The sequence shown here is derived from an EMBL/GenBank/DDBJ whole genome shotgun (WGS) entry which is preliminary data.</text>
</comment>
<dbReference type="EMBL" id="SNWF01000004">
    <property type="protein sequence ID" value="TDN94481.1"/>
    <property type="molecule type" value="Genomic_DNA"/>
</dbReference>
<dbReference type="InterPro" id="IPR029063">
    <property type="entry name" value="SAM-dependent_MTases_sf"/>
</dbReference>
<reference evidence="1 2" key="1">
    <citation type="submission" date="2019-03" db="EMBL/GenBank/DDBJ databases">
        <title>Genomic Encyclopedia of Type Strains, Phase IV (KMG-IV): sequencing the most valuable type-strain genomes for metagenomic binning, comparative biology and taxonomic classification.</title>
        <authorList>
            <person name="Goeker M."/>
        </authorList>
    </citation>
    <scope>NUCLEOTIDE SEQUENCE [LARGE SCALE GENOMIC DNA]</scope>
    <source>
        <strain evidence="1 2">DSM 18555</strain>
    </source>
</reference>
<organism evidence="1 2">
    <name type="scientific">Herminiimonas fonticola</name>
    <dbReference type="NCBI Taxonomy" id="303380"/>
    <lineage>
        <taxon>Bacteria</taxon>
        <taxon>Pseudomonadati</taxon>
        <taxon>Pseudomonadota</taxon>
        <taxon>Betaproteobacteria</taxon>
        <taxon>Burkholderiales</taxon>
        <taxon>Oxalobacteraceae</taxon>
        <taxon>Herminiimonas</taxon>
    </lineage>
</organism>
<dbReference type="Pfam" id="PF06080">
    <property type="entry name" value="DUF938"/>
    <property type="match status" value="1"/>
</dbReference>
<protein>
    <submittedName>
        <fullName evidence="1">Uncharacterized protein DUF938</fullName>
    </submittedName>
</protein>
<dbReference type="InterPro" id="IPR010342">
    <property type="entry name" value="DUF938"/>
</dbReference>
<accession>A0A4R6GHM7</accession>
<dbReference type="PANTHER" id="PTHR20974">
    <property type="entry name" value="UPF0585 PROTEIN CG18661"/>
    <property type="match status" value="1"/>
</dbReference>
<dbReference type="Gene3D" id="3.40.50.150">
    <property type="entry name" value="Vaccinia Virus protein VP39"/>
    <property type="match status" value="1"/>
</dbReference>
<dbReference type="RefSeq" id="WP_112991719.1">
    <property type="nucleotide sequence ID" value="NZ_PTLZ01000001.1"/>
</dbReference>
<name>A0A4R6GHM7_9BURK</name>